<dbReference type="AlphaFoldDB" id="A0A8X6TP82"/>
<proteinExistence type="predicted"/>
<protein>
    <submittedName>
        <fullName evidence="1">Uncharacterized protein</fullName>
    </submittedName>
</protein>
<accession>A0A8X6TP82</accession>
<dbReference type="Proteomes" id="UP000887013">
    <property type="component" value="Unassembled WGS sequence"/>
</dbReference>
<sequence length="124" mass="14795">MTGYAKQEYADIHLMYGRADDLAQRMYQQQYLRRHRPFHSTFSTFNRLLRETGTFHTVRSYSGRLCNVRTLQIFETVQQRFADSQIEKNTSSCSWCTWWFGNCQDVPFPHPEGTTYNRKRLPPS</sequence>
<keyword evidence="2" id="KW-1185">Reference proteome</keyword>
<evidence type="ECO:0000313" key="1">
    <source>
        <dbReference type="EMBL" id="GFT32020.1"/>
    </source>
</evidence>
<evidence type="ECO:0000313" key="2">
    <source>
        <dbReference type="Proteomes" id="UP000887013"/>
    </source>
</evidence>
<reference evidence="1" key="1">
    <citation type="submission" date="2020-08" db="EMBL/GenBank/DDBJ databases">
        <title>Multicomponent nature underlies the extraordinary mechanical properties of spider dragline silk.</title>
        <authorList>
            <person name="Kono N."/>
            <person name="Nakamura H."/>
            <person name="Mori M."/>
            <person name="Yoshida Y."/>
            <person name="Ohtoshi R."/>
            <person name="Malay A.D."/>
            <person name="Moran D.A.P."/>
            <person name="Tomita M."/>
            <person name="Numata K."/>
            <person name="Arakawa K."/>
        </authorList>
    </citation>
    <scope>NUCLEOTIDE SEQUENCE</scope>
</reference>
<dbReference type="EMBL" id="BMAW01013113">
    <property type="protein sequence ID" value="GFT32020.1"/>
    <property type="molecule type" value="Genomic_DNA"/>
</dbReference>
<organism evidence="1 2">
    <name type="scientific">Nephila pilipes</name>
    <name type="common">Giant wood spider</name>
    <name type="synonym">Nephila maculata</name>
    <dbReference type="NCBI Taxonomy" id="299642"/>
    <lineage>
        <taxon>Eukaryota</taxon>
        <taxon>Metazoa</taxon>
        <taxon>Ecdysozoa</taxon>
        <taxon>Arthropoda</taxon>
        <taxon>Chelicerata</taxon>
        <taxon>Arachnida</taxon>
        <taxon>Araneae</taxon>
        <taxon>Araneomorphae</taxon>
        <taxon>Entelegynae</taxon>
        <taxon>Araneoidea</taxon>
        <taxon>Nephilidae</taxon>
        <taxon>Nephila</taxon>
    </lineage>
</organism>
<name>A0A8X6TP82_NEPPI</name>
<gene>
    <name evidence="1" type="ORF">NPIL_671611</name>
</gene>
<comment type="caution">
    <text evidence="1">The sequence shown here is derived from an EMBL/GenBank/DDBJ whole genome shotgun (WGS) entry which is preliminary data.</text>
</comment>
<dbReference type="OrthoDB" id="10498188at2759"/>